<sequence length="133" mass="15177">MEQGNRLGFPVVTKSEYLECVTNKFNDLLVPEISNAVVEKRSVGRPKIKPRLEEVLGKHLIPVSSTDEDVKGDFQIRDATHIWKTTLPVPELVHRGRLASYRRGIARFLFSTSRSHPQFTYQVNLLYGVLSQN</sequence>
<accession>A0ABD3GHD4</accession>
<dbReference type="Proteomes" id="UP001633002">
    <property type="component" value="Unassembled WGS sequence"/>
</dbReference>
<evidence type="ECO:0000313" key="2">
    <source>
        <dbReference type="Proteomes" id="UP001633002"/>
    </source>
</evidence>
<organism evidence="1 2">
    <name type="scientific">Riccia sorocarpa</name>
    <dbReference type="NCBI Taxonomy" id="122646"/>
    <lineage>
        <taxon>Eukaryota</taxon>
        <taxon>Viridiplantae</taxon>
        <taxon>Streptophyta</taxon>
        <taxon>Embryophyta</taxon>
        <taxon>Marchantiophyta</taxon>
        <taxon>Marchantiopsida</taxon>
        <taxon>Marchantiidae</taxon>
        <taxon>Marchantiales</taxon>
        <taxon>Ricciaceae</taxon>
        <taxon>Riccia</taxon>
    </lineage>
</organism>
<keyword evidence="2" id="KW-1185">Reference proteome</keyword>
<evidence type="ECO:0000313" key="1">
    <source>
        <dbReference type="EMBL" id="KAL3677495.1"/>
    </source>
</evidence>
<reference evidence="1 2" key="1">
    <citation type="submission" date="2024-09" db="EMBL/GenBank/DDBJ databases">
        <title>Chromosome-scale assembly of Riccia sorocarpa.</title>
        <authorList>
            <person name="Paukszto L."/>
        </authorList>
    </citation>
    <scope>NUCLEOTIDE SEQUENCE [LARGE SCALE GENOMIC DNA]</scope>
    <source>
        <strain evidence="1">LP-2024</strain>
        <tissue evidence="1">Aerial parts of the thallus</tissue>
    </source>
</reference>
<dbReference type="AlphaFoldDB" id="A0ABD3GHD4"/>
<proteinExistence type="predicted"/>
<protein>
    <submittedName>
        <fullName evidence="1">Uncharacterized protein</fullName>
    </submittedName>
</protein>
<dbReference type="EMBL" id="JBJQOH010000008">
    <property type="protein sequence ID" value="KAL3677495.1"/>
    <property type="molecule type" value="Genomic_DNA"/>
</dbReference>
<name>A0ABD3GHD4_9MARC</name>
<comment type="caution">
    <text evidence="1">The sequence shown here is derived from an EMBL/GenBank/DDBJ whole genome shotgun (WGS) entry which is preliminary data.</text>
</comment>
<gene>
    <name evidence="1" type="ORF">R1sor_027443</name>
</gene>